<name>A0ABQ3EG81_9HYPH</name>
<protein>
    <submittedName>
        <fullName evidence="1">Uncharacterized protein</fullName>
    </submittedName>
</protein>
<dbReference type="RefSeq" id="WP_280514302.1">
    <property type="nucleotide sequence ID" value="NZ_BMXE01000005.1"/>
</dbReference>
<sequence>MFLRKTDTTKFMRTAAKTAGMMSAAKVIAKTTKTITTKTTKTTV</sequence>
<evidence type="ECO:0000313" key="2">
    <source>
        <dbReference type="Proteomes" id="UP000637980"/>
    </source>
</evidence>
<accession>A0ABQ3EG81</accession>
<keyword evidence="2" id="KW-1185">Reference proteome</keyword>
<dbReference type="Proteomes" id="UP000637980">
    <property type="component" value="Unassembled WGS sequence"/>
</dbReference>
<gene>
    <name evidence="1" type="ORF">GCM10007094_28970</name>
</gene>
<proteinExistence type="predicted"/>
<dbReference type="EMBL" id="BMXE01000005">
    <property type="protein sequence ID" value="GHB37849.1"/>
    <property type="molecule type" value="Genomic_DNA"/>
</dbReference>
<reference evidence="2" key="1">
    <citation type="journal article" date="2019" name="Int. J. Syst. Evol. Microbiol.">
        <title>The Global Catalogue of Microorganisms (GCM) 10K type strain sequencing project: providing services to taxonomists for standard genome sequencing and annotation.</title>
        <authorList>
            <consortium name="The Broad Institute Genomics Platform"/>
            <consortium name="The Broad Institute Genome Sequencing Center for Infectious Disease"/>
            <person name="Wu L."/>
            <person name="Ma J."/>
        </authorList>
    </citation>
    <scope>NUCLEOTIDE SEQUENCE [LARGE SCALE GENOMIC DNA]</scope>
    <source>
        <strain evidence="2">KCTC 12861</strain>
    </source>
</reference>
<organism evidence="1 2">
    <name type="scientific">Pseudovibrio japonicus</name>
    <dbReference type="NCBI Taxonomy" id="366534"/>
    <lineage>
        <taxon>Bacteria</taxon>
        <taxon>Pseudomonadati</taxon>
        <taxon>Pseudomonadota</taxon>
        <taxon>Alphaproteobacteria</taxon>
        <taxon>Hyphomicrobiales</taxon>
        <taxon>Stappiaceae</taxon>
        <taxon>Pseudovibrio</taxon>
    </lineage>
</organism>
<comment type="caution">
    <text evidence="1">The sequence shown here is derived from an EMBL/GenBank/DDBJ whole genome shotgun (WGS) entry which is preliminary data.</text>
</comment>
<evidence type="ECO:0000313" key="1">
    <source>
        <dbReference type="EMBL" id="GHB37849.1"/>
    </source>
</evidence>